<evidence type="ECO:0000313" key="3">
    <source>
        <dbReference type="EMBL" id="MFK0522087.1"/>
    </source>
</evidence>
<evidence type="ECO:0000256" key="1">
    <source>
        <dbReference type="ARBA" id="ARBA00022679"/>
    </source>
</evidence>
<name>A0ABW8HR12_9BACL</name>
<dbReference type="GO" id="GO:0008168">
    <property type="term" value="F:methyltransferase activity"/>
    <property type="evidence" value="ECO:0007669"/>
    <property type="project" value="UniProtKB-KW"/>
</dbReference>
<dbReference type="RefSeq" id="WP_402873225.1">
    <property type="nucleotide sequence ID" value="NZ_JBIYSL010000002.1"/>
</dbReference>
<dbReference type="Gene3D" id="3.40.50.150">
    <property type="entry name" value="Vaccinia Virus protein VP39"/>
    <property type="match status" value="1"/>
</dbReference>
<dbReference type="Proteomes" id="UP001618531">
    <property type="component" value="Unassembled WGS sequence"/>
</dbReference>
<evidence type="ECO:0000259" key="2">
    <source>
        <dbReference type="Pfam" id="PF08241"/>
    </source>
</evidence>
<feature type="domain" description="Methyltransferase type 11" evidence="2">
    <location>
        <begin position="17"/>
        <end position="114"/>
    </location>
</feature>
<evidence type="ECO:0000313" key="4">
    <source>
        <dbReference type="Proteomes" id="UP001618531"/>
    </source>
</evidence>
<dbReference type="InterPro" id="IPR013216">
    <property type="entry name" value="Methyltransf_11"/>
</dbReference>
<protein>
    <submittedName>
        <fullName evidence="3">Class I SAM-dependent methyltransferase</fullName>
        <ecNumber evidence="3">2.1.1.-</ecNumber>
    </submittedName>
</protein>
<dbReference type="GO" id="GO:0032259">
    <property type="term" value="P:methylation"/>
    <property type="evidence" value="ECO:0007669"/>
    <property type="project" value="UniProtKB-KW"/>
</dbReference>
<keyword evidence="1 3" id="KW-0808">Transferase</keyword>
<reference evidence="3 4" key="1">
    <citation type="submission" date="2024-11" db="EMBL/GenBank/DDBJ databases">
        <title>Identification and Characterization of a Novel Fosfomycin Bacillithiol Transferase FosB8 in Paenibacillus illinoisensis.</title>
        <authorList>
            <person name="Lu W."/>
        </authorList>
    </citation>
    <scope>NUCLEOTIDE SEQUENCE [LARGE SCALE GENOMIC DNA]</scope>
    <source>
        <strain evidence="3 4">WP77</strain>
    </source>
</reference>
<dbReference type="CDD" id="cd02440">
    <property type="entry name" value="AdoMet_MTases"/>
    <property type="match status" value="1"/>
</dbReference>
<dbReference type="EMBL" id="JBIYSL010000002">
    <property type="protein sequence ID" value="MFK0522087.1"/>
    <property type="molecule type" value="Genomic_DNA"/>
</dbReference>
<dbReference type="PANTHER" id="PTHR44068">
    <property type="entry name" value="ZGC:194242"/>
    <property type="match status" value="1"/>
</dbReference>
<accession>A0ABW8HR12</accession>
<dbReference type="Pfam" id="PF08241">
    <property type="entry name" value="Methyltransf_11"/>
    <property type="match status" value="1"/>
</dbReference>
<sequence length="239" mass="27104">MDELKKQLAAYQAGQMLEVGTGSGKYIPTLLEIFSGIERIMGIDTDTDSLRQAEGAYASHEKIQFMQMNAAKMDFADQTFDTVCISNALHHLPPGVNVIEEMKRVVKRNGLFFINELVSDDPNEAQLSHILYHHFGADVDRRLGIYHRHTYTRQEVMDIISASGIIIRSIFEFNEPKEDVMAERDIRLVSEACKQHLERAKAFEDYEAFAERGLSIMERLNNVGIQRPTQIVILGSLGE</sequence>
<dbReference type="InterPro" id="IPR029063">
    <property type="entry name" value="SAM-dependent_MTases_sf"/>
</dbReference>
<comment type="caution">
    <text evidence="3">The sequence shown here is derived from an EMBL/GenBank/DDBJ whole genome shotgun (WGS) entry which is preliminary data.</text>
</comment>
<keyword evidence="3" id="KW-0489">Methyltransferase</keyword>
<dbReference type="SUPFAM" id="SSF53335">
    <property type="entry name" value="S-adenosyl-L-methionine-dependent methyltransferases"/>
    <property type="match status" value="1"/>
</dbReference>
<dbReference type="InterPro" id="IPR050447">
    <property type="entry name" value="Erg6_SMT_methyltransf"/>
</dbReference>
<dbReference type="EC" id="2.1.1.-" evidence="3"/>
<dbReference type="PANTHER" id="PTHR44068:SF11">
    <property type="entry name" value="GERANYL DIPHOSPHATE 2-C-METHYLTRANSFERASE"/>
    <property type="match status" value="1"/>
</dbReference>
<gene>
    <name evidence="3" type="ORF">ACINKY_07715</name>
</gene>
<organism evidence="3 4">
    <name type="scientific">Paenibacillus illinoisensis</name>
    <dbReference type="NCBI Taxonomy" id="59845"/>
    <lineage>
        <taxon>Bacteria</taxon>
        <taxon>Bacillati</taxon>
        <taxon>Bacillota</taxon>
        <taxon>Bacilli</taxon>
        <taxon>Bacillales</taxon>
        <taxon>Paenibacillaceae</taxon>
        <taxon>Paenibacillus</taxon>
    </lineage>
</organism>
<keyword evidence="4" id="KW-1185">Reference proteome</keyword>
<proteinExistence type="predicted"/>